<sequence length="194" mass="21285">MPSNPRVFLDIAVNFKTVGRIVIELLADKNPETAENFRALCTGEKGIGESFLTSIDGYQFAFGQVVQGFEVITQVEHMVGYGLRYPFQPVTIADCGQLDDEGGSVSPMLRAWQLKTTEMETILAKQTISYQKGNLKFEKVESIALQKLFMVPCTHRIVEQSVPHESGGEGSSGHGIPEEHSVAHAKDEEADGLV</sequence>
<evidence type="ECO:0000256" key="1">
    <source>
        <dbReference type="ARBA" id="ARBA00007365"/>
    </source>
</evidence>
<dbReference type="Gene3D" id="2.40.100.10">
    <property type="entry name" value="Cyclophilin-like"/>
    <property type="match status" value="2"/>
</dbReference>
<comment type="caution">
    <text evidence="4">The sequence shown here is derived from an EMBL/GenBank/DDBJ whole genome shotgun (WGS) entry which is preliminary data.</text>
</comment>
<comment type="similarity">
    <text evidence="1">Belongs to the cyclophilin-type PPIase family.</text>
</comment>
<keyword evidence="5" id="KW-1185">Reference proteome</keyword>
<dbReference type="EMBL" id="JAAMPC010000004">
    <property type="protein sequence ID" value="KAG2316812.1"/>
    <property type="molecule type" value="Genomic_DNA"/>
</dbReference>
<dbReference type="PANTHER" id="PTHR11071">
    <property type="entry name" value="PEPTIDYL-PROLYL CIS-TRANS ISOMERASE"/>
    <property type="match status" value="1"/>
</dbReference>
<dbReference type="AlphaFoldDB" id="A0A8X8B0W0"/>
<proteinExistence type="inferred from homology"/>
<name>A0A8X8B0W0_BRACI</name>
<evidence type="ECO:0000313" key="4">
    <source>
        <dbReference type="EMBL" id="KAG2316812.1"/>
    </source>
</evidence>
<dbReference type="InterPro" id="IPR029000">
    <property type="entry name" value="Cyclophilin-like_dom_sf"/>
</dbReference>
<evidence type="ECO:0000259" key="3">
    <source>
        <dbReference type="PROSITE" id="PS50072"/>
    </source>
</evidence>
<reference evidence="4 5" key="1">
    <citation type="submission" date="2020-02" db="EMBL/GenBank/DDBJ databases">
        <authorList>
            <person name="Ma Q."/>
            <person name="Huang Y."/>
            <person name="Song X."/>
            <person name="Pei D."/>
        </authorList>
    </citation>
    <scope>NUCLEOTIDE SEQUENCE [LARGE SCALE GENOMIC DNA]</scope>
    <source>
        <strain evidence="4">Sxm20200214</strain>
        <tissue evidence="4">Leaf</tissue>
    </source>
</reference>
<dbReference type="GO" id="GO:0003755">
    <property type="term" value="F:peptidyl-prolyl cis-trans isomerase activity"/>
    <property type="evidence" value="ECO:0007669"/>
    <property type="project" value="InterPro"/>
</dbReference>
<dbReference type="Proteomes" id="UP000886595">
    <property type="component" value="Unassembled WGS sequence"/>
</dbReference>
<dbReference type="SUPFAM" id="SSF50891">
    <property type="entry name" value="Cyclophilin-like"/>
    <property type="match status" value="1"/>
</dbReference>
<protein>
    <recommendedName>
        <fullName evidence="3">PPIase cyclophilin-type domain-containing protein</fullName>
    </recommendedName>
</protein>
<feature type="region of interest" description="Disordered" evidence="2">
    <location>
        <begin position="163"/>
        <end position="194"/>
    </location>
</feature>
<dbReference type="InterPro" id="IPR002130">
    <property type="entry name" value="Cyclophilin-type_PPIase_dom"/>
</dbReference>
<dbReference type="GO" id="GO:0006457">
    <property type="term" value="P:protein folding"/>
    <property type="evidence" value="ECO:0007669"/>
    <property type="project" value="TreeGrafter"/>
</dbReference>
<evidence type="ECO:0000256" key="2">
    <source>
        <dbReference type="SAM" id="MobiDB-lite"/>
    </source>
</evidence>
<dbReference type="PROSITE" id="PS50072">
    <property type="entry name" value="CSA_PPIASE_2"/>
    <property type="match status" value="1"/>
</dbReference>
<dbReference type="OrthoDB" id="1068549at2759"/>
<feature type="domain" description="PPIase cyclophilin-type" evidence="3">
    <location>
        <begin position="8"/>
        <end position="71"/>
    </location>
</feature>
<dbReference type="PANTHER" id="PTHR11071:SF561">
    <property type="entry name" value="PEPTIDYL-PROLYL CIS-TRANS ISOMERASE D-RELATED"/>
    <property type="match status" value="1"/>
</dbReference>
<dbReference type="GO" id="GO:0016018">
    <property type="term" value="F:cyclosporin A binding"/>
    <property type="evidence" value="ECO:0007669"/>
    <property type="project" value="TreeGrafter"/>
</dbReference>
<gene>
    <name evidence="4" type="ORF">Bca52824_019934</name>
</gene>
<accession>A0A8X8B0W0</accession>
<evidence type="ECO:0000313" key="5">
    <source>
        <dbReference type="Proteomes" id="UP000886595"/>
    </source>
</evidence>
<feature type="compositionally biased region" description="Basic and acidic residues" evidence="2">
    <location>
        <begin position="176"/>
        <end position="187"/>
    </location>
</feature>
<dbReference type="GO" id="GO:0005737">
    <property type="term" value="C:cytoplasm"/>
    <property type="evidence" value="ECO:0007669"/>
    <property type="project" value="TreeGrafter"/>
</dbReference>
<dbReference type="Pfam" id="PF00160">
    <property type="entry name" value="Pro_isomerase"/>
    <property type="match status" value="1"/>
</dbReference>
<organism evidence="4 5">
    <name type="scientific">Brassica carinata</name>
    <name type="common">Ethiopian mustard</name>
    <name type="synonym">Abyssinian cabbage</name>
    <dbReference type="NCBI Taxonomy" id="52824"/>
    <lineage>
        <taxon>Eukaryota</taxon>
        <taxon>Viridiplantae</taxon>
        <taxon>Streptophyta</taxon>
        <taxon>Embryophyta</taxon>
        <taxon>Tracheophyta</taxon>
        <taxon>Spermatophyta</taxon>
        <taxon>Magnoliopsida</taxon>
        <taxon>eudicotyledons</taxon>
        <taxon>Gunneridae</taxon>
        <taxon>Pentapetalae</taxon>
        <taxon>rosids</taxon>
        <taxon>malvids</taxon>
        <taxon>Brassicales</taxon>
        <taxon>Brassicaceae</taxon>
        <taxon>Brassiceae</taxon>
        <taxon>Brassica</taxon>
    </lineage>
</organism>